<evidence type="ECO:0000256" key="1">
    <source>
        <dbReference type="SAM" id="SignalP"/>
    </source>
</evidence>
<feature type="signal peptide" evidence="1">
    <location>
        <begin position="1"/>
        <end position="21"/>
    </location>
</feature>
<reference evidence="3 4" key="1">
    <citation type="submission" date="2019-06" db="EMBL/GenBank/DDBJ databases">
        <title>Genomic Encyclopedia of Archaeal and Bacterial Type Strains, Phase II (KMG-II): from individual species to whole genera.</title>
        <authorList>
            <person name="Goeker M."/>
        </authorList>
    </citation>
    <scope>NUCLEOTIDE SEQUENCE [LARGE SCALE GENOMIC DNA]</scope>
    <source>
        <strain evidence="3 4">DSM 18423</strain>
    </source>
</reference>
<dbReference type="Gene3D" id="3.90.420.10">
    <property type="entry name" value="Oxidoreductase, molybdopterin-binding domain"/>
    <property type="match status" value="1"/>
</dbReference>
<comment type="caution">
    <text evidence="3">The sequence shown here is derived from an EMBL/GenBank/DDBJ whole genome shotgun (WGS) entry which is preliminary data.</text>
</comment>
<sequence length="157" mass="17457">MPTLRSGVFCLALLSAPIAIAADQPILTLTGAVQDAPLTLSRDDLLELPQHDLVTSTTVTDGTPHFEGFLIRDLLAAHQAEGEVVVARALNDYQMEIPLSDFEEFDVIGALSMDGAPLSPRDKGPIWIVYPRDDHRELQDIRYDTRWVWQLVSLHVQ</sequence>
<keyword evidence="4" id="KW-1185">Reference proteome</keyword>
<dbReference type="EMBL" id="VFPT01000001">
    <property type="protein sequence ID" value="TQM94139.1"/>
    <property type="molecule type" value="Genomic_DNA"/>
</dbReference>
<accession>A0A543KGD1</accession>
<evidence type="ECO:0000313" key="4">
    <source>
        <dbReference type="Proteomes" id="UP000320582"/>
    </source>
</evidence>
<gene>
    <name evidence="3" type="ORF">BD293_2804</name>
</gene>
<dbReference type="OrthoDB" id="9798763at2"/>
<dbReference type="Pfam" id="PF00174">
    <property type="entry name" value="Oxidored_molyb"/>
    <property type="match status" value="1"/>
</dbReference>
<dbReference type="InterPro" id="IPR000572">
    <property type="entry name" value="OxRdtase_Mopterin-bd_dom"/>
</dbReference>
<dbReference type="AlphaFoldDB" id="A0A543KGD1"/>
<feature type="chain" id="PRO_5022026677" description="Oxidoreductase molybdopterin-binding domain-containing protein" evidence="1">
    <location>
        <begin position="22"/>
        <end position="157"/>
    </location>
</feature>
<protein>
    <recommendedName>
        <fullName evidence="2">Oxidoreductase molybdopterin-binding domain-containing protein</fullName>
    </recommendedName>
</protein>
<organism evidence="3 4">
    <name type="scientific">Roseinatronobacter monicus</name>
    <dbReference type="NCBI Taxonomy" id="393481"/>
    <lineage>
        <taxon>Bacteria</taxon>
        <taxon>Pseudomonadati</taxon>
        <taxon>Pseudomonadota</taxon>
        <taxon>Alphaproteobacteria</taxon>
        <taxon>Rhodobacterales</taxon>
        <taxon>Paracoccaceae</taxon>
        <taxon>Roseinatronobacter</taxon>
    </lineage>
</organism>
<feature type="domain" description="Oxidoreductase molybdopterin-binding" evidence="2">
    <location>
        <begin position="26"/>
        <end position="131"/>
    </location>
</feature>
<dbReference type="RefSeq" id="WP_142082570.1">
    <property type="nucleotide sequence ID" value="NZ_VFPT01000001.1"/>
</dbReference>
<dbReference type="InterPro" id="IPR036374">
    <property type="entry name" value="OxRdtase_Mopterin-bd_sf"/>
</dbReference>
<evidence type="ECO:0000313" key="3">
    <source>
        <dbReference type="EMBL" id="TQM94139.1"/>
    </source>
</evidence>
<proteinExistence type="predicted"/>
<dbReference type="Proteomes" id="UP000320582">
    <property type="component" value="Unassembled WGS sequence"/>
</dbReference>
<evidence type="ECO:0000259" key="2">
    <source>
        <dbReference type="Pfam" id="PF00174"/>
    </source>
</evidence>
<dbReference type="SUPFAM" id="SSF56524">
    <property type="entry name" value="Oxidoreductase molybdopterin-binding domain"/>
    <property type="match status" value="1"/>
</dbReference>
<keyword evidence="1" id="KW-0732">Signal</keyword>
<name>A0A543KGD1_9RHOB</name>